<feature type="region of interest" description="Disordered" evidence="1">
    <location>
        <begin position="776"/>
        <end position="864"/>
    </location>
</feature>
<name>A0AA40EIC1_9PEZI</name>
<feature type="compositionally biased region" description="Basic and acidic residues" evidence="1">
    <location>
        <begin position="512"/>
        <end position="531"/>
    </location>
</feature>
<evidence type="ECO:0000256" key="1">
    <source>
        <dbReference type="SAM" id="MobiDB-lite"/>
    </source>
</evidence>
<dbReference type="PANTHER" id="PTHR34180">
    <property type="entry name" value="PEPTIDASE C45"/>
    <property type="match status" value="1"/>
</dbReference>
<feature type="compositionally biased region" description="Basic and acidic residues" evidence="1">
    <location>
        <begin position="797"/>
        <end position="839"/>
    </location>
</feature>
<feature type="compositionally biased region" description="Basic residues" evidence="1">
    <location>
        <begin position="847"/>
        <end position="864"/>
    </location>
</feature>
<dbReference type="Gene3D" id="1.10.10.2120">
    <property type="match status" value="1"/>
</dbReference>
<feature type="compositionally biased region" description="Basic and acidic residues" evidence="1">
    <location>
        <begin position="461"/>
        <end position="504"/>
    </location>
</feature>
<evidence type="ECO:0000313" key="3">
    <source>
        <dbReference type="Proteomes" id="UP001172159"/>
    </source>
</evidence>
<feature type="compositionally biased region" description="Basic and acidic residues" evidence="1">
    <location>
        <begin position="603"/>
        <end position="613"/>
    </location>
</feature>
<feature type="region of interest" description="Disordered" evidence="1">
    <location>
        <begin position="442"/>
        <end position="536"/>
    </location>
</feature>
<dbReference type="AlphaFoldDB" id="A0AA40EIC1"/>
<dbReference type="Gene3D" id="3.60.60.10">
    <property type="entry name" value="Penicillin V Acylase, Chain A"/>
    <property type="match status" value="1"/>
</dbReference>
<dbReference type="Proteomes" id="UP001172159">
    <property type="component" value="Unassembled WGS sequence"/>
</dbReference>
<dbReference type="PANTHER" id="PTHR34180:SF1">
    <property type="entry name" value="BETA-ALANYL-DOPAMINE_CARCININE HYDROLASE"/>
    <property type="match status" value="1"/>
</dbReference>
<sequence>MLAEDTHSVARFKWSNWCNEFRMQLDGSPDWKPILDELGGIAEGAEVALDDIIVLNARQELAAWGRTCRDLDIAWEHTLWPIDDYHAYYSAHEPTLYRNILSEHVDTSTSAYFSDTVTNSLPIATHSWNMSATRTKGVPAPKKEGDFYLDSVTKIQHPVILLEIRPNRDLDDQNAISHFIVTKPGVLMMSGMNICGFSVVLDTIFSSLDRRLLPNDIPMVFIARKMLTCCTNVPMAIEMLQKLRYGSSRNLLLSQSGTLLEDGSYKEGAGVNIEVLPNPSKADDKSPLARHMGRHYLPDLRCALHTNHILSCDLLQNSKVIDGVRRPGVEIYPKIVNFHYRAADSHVRLARLKSLIREYMGPIDEEAVLRFFSDHHSAPESLCQHTKEDLFEDLSEVSGKLEKPWRRPLNNYTACFAAYHLNDRKITVSTGPPCEENTLVFHLKESPPSPPSPVGSVKSVFWEDGHQDSDPDVAHEKDEEKARKKTEENVAPKLGLDKKFKEPQKPIQIKPKKPETPKDPKDPEQPKKSNPDPRVTWQNVISRYILARVREQQRRRFRTARYMIELGRKMDIARQWEREQREYSESFPDQNQTEAVVETSDEEEKRRQEQEQRRLDTMRLVHQRQQVSDPNRLMMLHPNEIHGTLPDVTQEDRKLSRFTEVEEMEMESYHRGVRALYDYSAEARMGLEAMARWRLENGLKPRGSSLLRTEAAWDNYGATAAAVPEMGEHGDENNERAPIAEYDEKTGHRLFLRWGRPLREILPPRRLEWYHTQEAKLKKQRKRNPGLWQKRKKERRKFLEDEKKREEEEREKERRREEYYRKKREEEEEKKRKEEEEKKKPRPPPVPRRKSVKKNKRKGRKHRR</sequence>
<comment type="caution">
    <text evidence="2">The sequence shown here is derived from an EMBL/GenBank/DDBJ whole genome shotgun (WGS) entry which is preliminary data.</text>
</comment>
<evidence type="ECO:0000313" key="2">
    <source>
        <dbReference type="EMBL" id="KAK0739941.1"/>
    </source>
</evidence>
<dbReference type="InterPro" id="IPR047801">
    <property type="entry name" value="Peptidase_C45"/>
</dbReference>
<gene>
    <name evidence="2" type="ORF">B0T21DRAFT_437343</name>
</gene>
<keyword evidence="3" id="KW-1185">Reference proteome</keyword>
<proteinExistence type="predicted"/>
<accession>A0AA40EIC1</accession>
<feature type="compositionally biased region" description="Basic residues" evidence="1">
    <location>
        <begin position="778"/>
        <end position="796"/>
    </location>
</feature>
<organism evidence="2 3">
    <name type="scientific">Apiosordaria backusii</name>
    <dbReference type="NCBI Taxonomy" id="314023"/>
    <lineage>
        <taxon>Eukaryota</taxon>
        <taxon>Fungi</taxon>
        <taxon>Dikarya</taxon>
        <taxon>Ascomycota</taxon>
        <taxon>Pezizomycotina</taxon>
        <taxon>Sordariomycetes</taxon>
        <taxon>Sordariomycetidae</taxon>
        <taxon>Sordariales</taxon>
        <taxon>Lasiosphaeriaceae</taxon>
        <taxon>Apiosordaria</taxon>
    </lineage>
</organism>
<reference evidence="2" key="1">
    <citation type="submission" date="2023-06" db="EMBL/GenBank/DDBJ databases">
        <title>Genome-scale phylogeny and comparative genomics of the fungal order Sordariales.</title>
        <authorList>
            <consortium name="Lawrence Berkeley National Laboratory"/>
            <person name="Hensen N."/>
            <person name="Bonometti L."/>
            <person name="Westerberg I."/>
            <person name="Brannstrom I.O."/>
            <person name="Guillou S."/>
            <person name="Cros-Aarteil S."/>
            <person name="Calhoun S."/>
            <person name="Haridas S."/>
            <person name="Kuo A."/>
            <person name="Mondo S."/>
            <person name="Pangilinan J."/>
            <person name="Riley R."/>
            <person name="Labutti K."/>
            <person name="Andreopoulos B."/>
            <person name="Lipzen A."/>
            <person name="Chen C."/>
            <person name="Yanf M."/>
            <person name="Daum C."/>
            <person name="Ng V."/>
            <person name="Clum A."/>
            <person name="Steindorff A."/>
            <person name="Ohm R."/>
            <person name="Martin F."/>
            <person name="Silar P."/>
            <person name="Natvig D."/>
            <person name="Lalanne C."/>
            <person name="Gautier V."/>
            <person name="Ament-Velasquez S.L."/>
            <person name="Kruys A."/>
            <person name="Hutchinson M.I."/>
            <person name="Powell A.J."/>
            <person name="Barry K."/>
            <person name="Miller A.N."/>
            <person name="Grigoriev I.V."/>
            <person name="Debuchy R."/>
            <person name="Gladieux P."/>
            <person name="Thoren M.H."/>
            <person name="Johannesson H."/>
        </authorList>
    </citation>
    <scope>NUCLEOTIDE SEQUENCE</scope>
    <source>
        <strain evidence="2">CBS 540.89</strain>
    </source>
</reference>
<protein>
    <submittedName>
        <fullName evidence="2">Uncharacterized protein</fullName>
    </submittedName>
</protein>
<dbReference type="EMBL" id="JAUKTV010000004">
    <property type="protein sequence ID" value="KAK0739941.1"/>
    <property type="molecule type" value="Genomic_DNA"/>
</dbReference>
<feature type="region of interest" description="Disordered" evidence="1">
    <location>
        <begin position="581"/>
        <end position="613"/>
    </location>
</feature>